<proteinExistence type="predicted"/>
<feature type="non-terminal residue" evidence="2">
    <location>
        <position position="1"/>
    </location>
</feature>
<name>A0A8H7ZZ51_9FUNG</name>
<dbReference type="AlphaFoldDB" id="A0A8H7ZZ51"/>
<feature type="region of interest" description="Disordered" evidence="1">
    <location>
        <begin position="13"/>
        <end position="44"/>
    </location>
</feature>
<dbReference type="EMBL" id="JAEFCI010002951">
    <property type="protein sequence ID" value="KAG5461897.1"/>
    <property type="molecule type" value="Genomic_DNA"/>
</dbReference>
<gene>
    <name evidence="2" type="ORF">BJ554DRAFT_5841</name>
</gene>
<feature type="region of interest" description="Disordered" evidence="1">
    <location>
        <begin position="333"/>
        <end position="391"/>
    </location>
</feature>
<feature type="region of interest" description="Disordered" evidence="1">
    <location>
        <begin position="240"/>
        <end position="259"/>
    </location>
</feature>
<evidence type="ECO:0000313" key="3">
    <source>
        <dbReference type="Proteomes" id="UP000673691"/>
    </source>
</evidence>
<feature type="region of interest" description="Disordered" evidence="1">
    <location>
        <begin position="494"/>
        <end position="519"/>
    </location>
</feature>
<reference evidence="2 3" key="1">
    <citation type="journal article" name="Sci. Rep.">
        <title>Genome-scale phylogenetic analyses confirm Olpidium as the closest living zoosporic fungus to the non-flagellated, terrestrial fungi.</title>
        <authorList>
            <person name="Chang Y."/>
            <person name="Rochon D."/>
            <person name="Sekimoto S."/>
            <person name="Wang Y."/>
            <person name="Chovatia M."/>
            <person name="Sandor L."/>
            <person name="Salamov A."/>
            <person name="Grigoriev I.V."/>
            <person name="Stajich J.E."/>
            <person name="Spatafora J.W."/>
        </authorList>
    </citation>
    <scope>NUCLEOTIDE SEQUENCE [LARGE SCALE GENOMIC DNA]</scope>
    <source>
        <strain evidence="2">S191</strain>
    </source>
</reference>
<evidence type="ECO:0000256" key="1">
    <source>
        <dbReference type="SAM" id="MobiDB-lite"/>
    </source>
</evidence>
<comment type="caution">
    <text evidence="2">The sequence shown here is derived from an EMBL/GenBank/DDBJ whole genome shotgun (WGS) entry which is preliminary data.</text>
</comment>
<feature type="compositionally biased region" description="Basic and acidic residues" evidence="1">
    <location>
        <begin position="246"/>
        <end position="257"/>
    </location>
</feature>
<feature type="compositionally biased region" description="Acidic residues" evidence="1">
    <location>
        <begin position="208"/>
        <end position="224"/>
    </location>
</feature>
<protein>
    <submittedName>
        <fullName evidence="2">Uncharacterized protein</fullName>
    </submittedName>
</protein>
<organism evidence="2 3">
    <name type="scientific">Olpidium bornovanus</name>
    <dbReference type="NCBI Taxonomy" id="278681"/>
    <lineage>
        <taxon>Eukaryota</taxon>
        <taxon>Fungi</taxon>
        <taxon>Fungi incertae sedis</taxon>
        <taxon>Olpidiomycota</taxon>
        <taxon>Olpidiomycotina</taxon>
        <taxon>Olpidiomycetes</taxon>
        <taxon>Olpidiales</taxon>
        <taxon>Olpidiaceae</taxon>
        <taxon>Olpidium</taxon>
    </lineage>
</organism>
<dbReference type="Proteomes" id="UP000673691">
    <property type="component" value="Unassembled WGS sequence"/>
</dbReference>
<feature type="compositionally biased region" description="Low complexity" evidence="1">
    <location>
        <begin position="494"/>
        <end position="503"/>
    </location>
</feature>
<keyword evidence="3" id="KW-1185">Reference proteome</keyword>
<feature type="region of interest" description="Disordered" evidence="1">
    <location>
        <begin position="204"/>
        <end position="233"/>
    </location>
</feature>
<accession>A0A8H7ZZ51</accession>
<sequence length="519" mass="55095">VRVLGQELRGDVAAAAAEERDEAGREEVSAALGGVPGGEHELADPQEVRRDVVHVLVDDGDSSALGLPQSVDKLGGNGGVAGEVMVAKVLGKLKGRKVAGMEPKIVKGRGAVEGGVVVAHKDQRGVDGAGPSQAVAHGGDGHREQVVSHFLAGVRIGPDVVRGDGLAVQPVFEVEDLTADGEPALALAQELFGGEDVLTRAHNGREQADEEDDDEAHEEDDDAQGDLFPPRHLHVLPGHAATAQARRRDPPRQEPRATDPLPALRALLRFINFLVVVVRVLRRLRRGGGGCRGLLRNVRAGRAGLAVHADDQVALLVIPVDEIVGILPVAARGSRPTCSTAPPNRVQPRPARGLARRRRPAVEMPGDGGATPRGAAGERRNEPVSARATATASAHVILGERDIIRRRGGRPAAGKCARPPPTPPQIPNEVHALVSFCSQWRTAQEERDLPATARLVLRRRHGNPHRHQVPLIPLSGRDVRAFQRLCAEPPHRPAAAATAAFGPSRKRKSSALRHTKAAF</sequence>
<evidence type="ECO:0000313" key="2">
    <source>
        <dbReference type="EMBL" id="KAG5461897.1"/>
    </source>
</evidence>
<feature type="compositionally biased region" description="Basic residues" evidence="1">
    <location>
        <begin position="504"/>
        <end position="519"/>
    </location>
</feature>